<dbReference type="HOGENOM" id="CLU_2347814_0_0_1"/>
<proteinExistence type="predicted"/>
<evidence type="ECO:0000313" key="3">
    <source>
        <dbReference type="Proteomes" id="UP000022910"/>
    </source>
</evidence>
<organism evidence="2 3">
    <name type="scientific">Rhizophagus irregularis (strain DAOM 197198w)</name>
    <name type="common">Glomus intraradices</name>
    <dbReference type="NCBI Taxonomy" id="1432141"/>
    <lineage>
        <taxon>Eukaryota</taxon>
        <taxon>Fungi</taxon>
        <taxon>Fungi incertae sedis</taxon>
        <taxon>Mucoromycota</taxon>
        <taxon>Glomeromycotina</taxon>
        <taxon>Glomeromycetes</taxon>
        <taxon>Glomerales</taxon>
        <taxon>Glomeraceae</taxon>
        <taxon>Rhizophagus</taxon>
    </lineage>
</organism>
<evidence type="ECO:0000313" key="2">
    <source>
        <dbReference type="EMBL" id="EXX67817.1"/>
    </source>
</evidence>
<feature type="compositionally biased region" description="Polar residues" evidence="1">
    <location>
        <begin position="1"/>
        <end position="18"/>
    </location>
</feature>
<dbReference type="Proteomes" id="UP000022910">
    <property type="component" value="Unassembled WGS sequence"/>
</dbReference>
<sequence>MKQPSFSNIDSQSVNGNGNEIVFPKTLKCSPYKREDMDSESTSMIKSSYINRILRRRRNNRQIRYANTYPLLYLIRKLPRQNTNNPFAKQIFGGSSFH</sequence>
<reference evidence="2 3" key="1">
    <citation type="submission" date="2014-02" db="EMBL/GenBank/DDBJ databases">
        <title>Single nucleus genome sequencing reveals high similarity among nuclei of an endomycorrhizal fungus.</title>
        <authorList>
            <person name="Lin K."/>
            <person name="Geurts R."/>
            <person name="Zhang Z."/>
            <person name="Limpens E."/>
            <person name="Saunders D.G."/>
            <person name="Mu D."/>
            <person name="Pang E."/>
            <person name="Cao H."/>
            <person name="Cha H."/>
            <person name="Lin T."/>
            <person name="Zhou Q."/>
            <person name="Shang Y."/>
            <person name="Li Y."/>
            <person name="Ivanov S."/>
            <person name="Sharma T."/>
            <person name="Velzen R.V."/>
            <person name="Ruijter N.D."/>
            <person name="Aanen D.K."/>
            <person name="Win J."/>
            <person name="Kamoun S."/>
            <person name="Bisseling T."/>
            <person name="Huang S."/>
        </authorList>
    </citation>
    <scope>NUCLEOTIDE SEQUENCE [LARGE SCALE GENOMIC DNA]</scope>
    <source>
        <strain evidence="3">DAOM197198w</strain>
    </source>
</reference>
<keyword evidence="3" id="KW-1185">Reference proteome</keyword>
<accession>A0A015JEC3</accession>
<dbReference type="OrthoDB" id="2364640at2759"/>
<feature type="region of interest" description="Disordered" evidence="1">
    <location>
        <begin position="1"/>
        <end position="22"/>
    </location>
</feature>
<gene>
    <name evidence="2" type="ORF">RirG_110920</name>
</gene>
<evidence type="ECO:0000256" key="1">
    <source>
        <dbReference type="SAM" id="MobiDB-lite"/>
    </source>
</evidence>
<protein>
    <submittedName>
        <fullName evidence="2">Uncharacterized protein</fullName>
    </submittedName>
</protein>
<dbReference type="EMBL" id="JEMT01017535">
    <property type="protein sequence ID" value="EXX67817.1"/>
    <property type="molecule type" value="Genomic_DNA"/>
</dbReference>
<dbReference type="AlphaFoldDB" id="A0A015JEC3"/>
<name>A0A015JEC3_RHIIW</name>
<comment type="caution">
    <text evidence="2">The sequence shown here is derived from an EMBL/GenBank/DDBJ whole genome shotgun (WGS) entry which is preliminary data.</text>
</comment>